<accession>K0K7F6</accession>
<dbReference type="PANTHER" id="PTHR43943:SF2">
    <property type="entry name" value="DEHYDROGENASE_REDUCTASE 4"/>
    <property type="match status" value="1"/>
</dbReference>
<name>K0K7F6_SACES</name>
<proteinExistence type="inferred from homology"/>
<reference evidence="2 3" key="1">
    <citation type="journal article" date="2012" name="BMC Genomics">
        <title>Complete genome sequence of Saccharothrix espanaensis DSM 44229T and comparison to the other completely sequenced Pseudonocardiaceae.</title>
        <authorList>
            <person name="Strobel T."/>
            <person name="Al-Dilaimi A."/>
            <person name="Blom J."/>
            <person name="Gessner A."/>
            <person name="Kalinowski J."/>
            <person name="Luzhetska M."/>
            <person name="Puhler A."/>
            <person name="Szczepanowski R."/>
            <person name="Bechthold A."/>
            <person name="Ruckert C."/>
        </authorList>
    </citation>
    <scope>NUCLEOTIDE SEQUENCE [LARGE SCALE GENOMIC DNA]</scope>
    <source>
        <strain evidence="3">ATCC 51144 / DSM 44229 / JCM 9112 / NBRC 15066 / NRRL 15764</strain>
    </source>
</reference>
<dbReference type="InterPro" id="IPR002347">
    <property type="entry name" value="SDR_fam"/>
</dbReference>
<sequence>MGRNRSLHSRSRRAGHPGVVVVEAPVEKAVVTGGTHGMGLVIVRELLARGAEVVLTGRNERNIEEARTTLKGEAPHVVRSDAASMADIAALGALVTERLGSVDYLFVNHGIAQFAELAEVTEEAWDRHFAVNTKGAFFTVQRLAPLLNDGGAVVFTTVAHSAPRTCRSCCAASKLPRGTCRSLGSSPSVRTPGSFCPWRKCPQRDRRWRPCRHVGWNQAPWQTWLRPRRADRPATQVQRIQHLHRDEGRLDEVAASPARTTAAVCGSALATGAPPARIHSCAACPQLVYI</sequence>
<dbReference type="SUPFAM" id="SSF51735">
    <property type="entry name" value="NAD(P)-binding Rossmann-fold domains"/>
    <property type="match status" value="1"/>
</dbReference>
<gene>
    <name evidence="2" type="ordered locus">BN6_55650</name>
</gene>
<comment type="similarity">
    <text evidence="1">Belongs to the short-chain dehydrogenases/reductases (SDR) family.</text>
</comment>
<dbReference type="CDD" id="cd05233">
    <property type="entry name" value="SDR_c"/>
    <property type="match status" value="1"/>
</dbReference>
<dbReference type="STRING" id="1179773.BN6_55650"/>
<dbReference type="PATRIC" id="fig|1179773.3.peg.5606"/>
<dbReference type="PANTHER" id="PTHR43943">
    <property type="entry name" value="DEHYDROGENASE/REDUCTASE (SDR FAMILY) MEMBER 4"/>
    <property type="match status" value="1"/>
</dbReference>
<dbReference type="Proteomes" id="UP000006281">
    <property type="component" value="Chromosome"/>
</dbReference>
<keyword evidence="3" id="KW-1185">Reference proteome</keyword>
<dbReference type="Gene3D" id="3.40.50.720">
    <property type="entry name" value="NAD(P)-binding Rossmann-like Domain"/>
    <property type="match status" value="1"/>
</dbReference>
<evidence type="ECO:0000313" key="3">
    <source>
        <dbReference type="Proteomes" id="UP000006281"/>
    </source>
</evidence>
<dbReference type="HOGENOM" id="CLU_959382_0_0_11"/>
<dbReference type="AlphaFoldDB" id="K0K7F6"/>
<dbReference type="KEGG" id="sesp:BN6_55650"/>
<dbReference type="GO" id="GO:0019290">
    <property type="term" value="P:siderophore biosynthetic process"/>
    <property type="evidence" value="ECO:0007669"/>
    <property type="project" value="InterPro"/>
</dbReference>
<evidence type="ECO:0000313" key="2">
    <source>
        <dbReference type="EMBL" id="CCH32824.1"/>
    </source>
</evidence>
<organism evidence="2 3">
    <name type="scientific">Saccharothrix espanaensis (strain ATCC 51144 / DSM 44229 / JCM 9112 / NBRC 15066 / NRRL 15764)</name>
    <dbReference type="NCBI Taxonomy" id="1179773"/>
    <lineage>
        <taxon>Bacteria</taxon>
        <taxon>Bacillati</taxon>
        <taxon>Actinomycetota</taxon>
        <taxon>Actinomycetes</taxon>
        <taxon>Pseudonocardiales</taxon>
        <taxon>Pseudonocardiaceae</taxon>
        <taxon>Saccharothrix</taxon>
    </lineage>
</organism>
<dbReference type="eggNOG" id="COG1028">
    <property type="taxonomic scope" value="Bacteria"/>
</dbReference>
<dbReference type="EMBL" id="HE804045">
    <property type="protein sequence ID" value="CCH32824.1"/>
    <property type="molecule type" value="Genomic_DNA"/>
</dbReference>
<dbReference type="InterPro" id="IPR036291">
    <property type="entry name" value="NAD(P)-bd_dom_sf"/>
</dbReference>
<protein>
    <submittedName>
        <fullName evidence="2">Short-chain dehydrogenase/reductase</fullName>
    </submittedName>
</protein>
<evidence type="ECO:0000256" key="1">
    <source>
        <dbReference type="ARBA" id="ARBA00006484"/>
    </source>
</evidence>
<dbReference type="InterPro" id="IPR003560">
    <property type="entry name" value="DHB_DH"/>
</dbReference>
<dbReference type="PRINTS" id="PR01397">
    <property type="entry name" value="DHBDHDRGNASE"/>
</dbReference>
<dbReference type="Pfam" id="PF00106">
    <property type="entry name" value="adh_short"/>
    <property type="match status" value="1"/>
</dbReference>
<dbReference type="GO" id="GO:0008667">
    <property type="term" value="F:2,3-dihydro-2,3-dihydroxybenzoate dehydrogenase activity"/>
    <property type="evidence" value="ECO:0007669"/>
    <property type="project" value="InterPro"/>
</dbReference>